<sequence length="55" mass="6259">MDKRKAFAAYRRGWITISECAQIVGMSCEQLRTVMDGPGSVIEPPERNERTSVMR</sequence>
<proteinExistence type="predicted"/>
<comment type="caution">
    <text evidence="1">The sequence shown here is derived from an EMBL/GenBank/DDBJ whole genome shotgun (WGS) entry which is preliminary data.</text>
</comment>
<name>A0ABR8MXB4_9BACL</name>
<dbReference type="EMBL" id="JACXZA010000002">
    <property type="protein sequence ID" value="MBD3918799.1"/>
    <property type="molecule type" value="Genomic_DNA"/>
</dbReference>
<reference evidence="1 2" key="1">
    <citation type="submission" date="2020-09" db="EMBL/GenBank/DDBJ databases">
        <title>Paenibacillus sp. strain PR3 16S rRNA gene Genome sequencing and assembly.</title>
        <authorList>
            <person name="Kim J."/>
        </authorList>
    </citation>
    <scope>NUCLEOTIDE SEQUENCE [LARGE SCALE GENOMIC DNA]</scope>
    <source>
        <strain evidence="1 2">PR3</strain>
    </source>
</reference>
<evidence type="ECO:0000313" key="1">
    <source>
        <dbReference type="EMBL" id="MBD3918799.1"/>
    </source>
</evidence>
<keyword evidence="2" id="KW-1185">Reference proteome</keyword>
<organism evidence="1 2">
    <name type="scientific">Paenibacillus terricola</name>
    <dbReference type="NCBI Taxonomy" id="2763503"/>
    <lineage>
        <taxon>Bacteria</taxon>
        <taxon>Bacillati</taxon>
        <taxon>Bacillota</taxon>
        <taxon>Bacilli</taxon>
        <taxon>Bacillales</taxon>
        <taxon>Paenibacillaceae</taxon>
        <taxon>Paenibacillus</taxon>
    </lineage>
</organism>
<accession>A0ABR8MXB4</accession>
<evidence type="ECO:0000313" key="2">
    <source>
        <dbReference type="Proteomes" id="UP000609346"/>
    </source>
</evidence>
<dbReference type="RefSeq" id="WP_191203097.1">
    <property type="nucleotide sequence ID" value="NZ_JACXZA010000002.1"/>
</dbReference>
<protein>
    <submittedName>
        <fullName evidence="1">Uncharacterized protein</fullName>
    </submittedName>
</protein>
<gene>
    <name evidence="1" type="ORF">H8B09_08560</name>
</gene>
<dbReference type="Proteomes" id="UP000609346">
    <property type="component" value="Unassembled WGS sequence"/>
</dbReference>